<feature type="chain" id="PRO_5015609787" description="Lipoprotein" evidence="2">
    <location>
        <begin position="22"/>
        <end position="299"/>
    </location>
</feature>
<comment type="caution">
    <text evidence="3">The sequence shown here is derived from an EMBL/GenBank/DDBJ whole genome shotgun (WGS) entry which is preliminary data.</text>
</comment>
<reference evidence="3 4" key="1">
    <citation type="submission" date="2018-03" db="EMBL/GenBank/DDBJ databases">
        <title>Genomic Encyclopedia of Archaeal and Bacterial Type Strains, Phase II (KMG-II): from individual species to whole genera.</title>
        <authorList>
            <person name="Goeker M."/>
        </authorList>
    </citation>
    <scope>NUCLEOTIDE SEQUENCE [LARGE SCALE GENOMIC DNA]</scope>
    <source>
        <strain evidence="3 4">DSM 43146</strain>
    </source>
</reference>
<feature type="region of interest" description="Disordered" evidence="1">
    <location>
        <begin position="19"/>
        <end position="68"/>
    </location>
</feature>
<dbReference type="Proteomes" id="UP000239415">
    <property type="component" value="Unassembled WGS sequence"/>
</dbReference>
<feature type="compositionally biased region" description="Polar residues" evidence="1">
    <location>
        <begin position="42"/>
        <end position="55"/>
    </location>
</feature>
<evidence type="ECO:0008006" key="5">
    <source>
        <dbReference type="Google" id="ProtNLM"/>
    </source>
</evidence>
<dbReference type="AlphaFoldDB" id="A0A2T0K5K7"/>
<dbReference type="InterPro" id="IPR032710">
    <property type="entry name" value="NTF2-like_dom_sf"/>
</dbReference>
<dbReference type="RefSeq" id="WP_203737326.1">
    <property type="nucleotide sequence ID" value="NZ_BOMO01000098.1"/>
</dbReference>
<feature type="signal peptide" evidence="2">
    <location>
        <begin position="1"/>
        <end position="21"/>
    </location>
</feature>
<name>A0A2T0K5K7_9ACTN</name>
<dbReference type="SUPFAM" id="SSF54427">
    <property type="entry name" value="NTF2-like"/>
    <property type="match status" value="1"/>
</dbReference>
<feature type="compositionally biased region" description="Basic and acidic residues" evidence="1">
    <location>
        <begin position="25"/>
        <end position="41"/>
    </location>
</feature>
<dbReference type="PROSITE" id="PS51257">
    <property type="entry name" value="PROKAR_LIPOPROTEIN"/>
    <property type="match status" value="1"/>
</dbReference>
<organism evidence="3 4">
    <name type="scientific">Actinoplanes italicus</name>
    <dbReference type="NCBI Taxonomy" id="113567"/>
    <lineage>
        <taxon>Bacteria</taxon>
        <taxon>Bacillati</taxon>
        <taxon>Actinomycetota</taxon>
        <taxon>Actinomycetes</taxon>
        <taxon>Micromonosporales</taxon>
        <taxon>Micromonosporaceae</taxon>
        <taxon>Actinoplanes</taxon>
    </lineage>
</organism>
<proteinExistence type="predicted"/>
<accession>A0A2T0K5K7</accession>
<protein>
    <recommendedName>
        <fullName evidence="5">Lipoprotein</fullName>
    </recommendedName>
</protein>
<evidence type="ECO:0000256" key="1">
    <source>
        <dbReference type="SAM" id="MobiDB-lite"/>
    </source>
</evidence>
<evidence type="ECO:0000256" key="2">
    <source>
        <dbReference type="SAM" id="SignalP"/>
    </source>
</evidence>
<gene>
    <name evidence="3" type="ORF">CLV67_11378</name>
</gene>
<sequence length="299" mass="31570">MRKSLLVVVVAGLVASTAACGGDKTGSDKTGSDKTGSDKTGSETGSKTSAATVTQPSAEPAAAPAEEKEPLTATAILEKLQAAKLGLTNGSTQTEDDDPNNLLGRPDGYVSRASADLPGGDRSGKRYSVDRGLVIEVFDSADLAQRRSDYIKGLQRESPVLGTEWHYRTADGTGLVRVSGDVKPSLAKKVGAAVAGPDSTTDELKLAVKAYSDAFLTGDAKTAYNLLSERCRKRMSSSEFTGIVDAAERMYGSALPLETYSAKVSGDLARVTYTYSVKAINQEAEPWARENGDWRQDDC</sequence>
<evidence type="ECO:0000313" key="3">
    <source>
        <dbReference type="EMBL" id="PRX18245.1"/>
    </source>
</evidence>
<keyword evidence="2" id="KW-0732">Signal</keyword>
<dbReference type="EMBL" id="PVMZ01000013">
    <property type="protein sequence ID" value="PRX18245.1"/>
    <property type="molecule type" value="Genomic_DNA"/>
</dbReference>
<keyword evidence="4" id="KW-1185">Reference proteome</keyword>
<evidence type="ECO:0000313" key="4">
    <source>
        <dbReference type="Proteomes" id="UP000239415"/>
    </source>
</evidence>